<dbReference type="OrthoDB" id="10041737at2759"/>
<dbReference type="STRING" id="7897.ENSLACP00000008581"/>
<evidence type="ECO:0000256" key="4">
    <source>
        <dbReference type="ARBA" id="ARBA00022989"/>
    </source>
</evidence>
<dbReference type="CTD" id="799432"/>
<dbReference type="KEGG" id="lcm:102352828"/>
<dbReference type="EMBL" id="AFYH01031993">
    <property type="status" value="NOT_ANNOTATED_CDS"/>
    <property type="molecule type" value="Genomic_DNA"/>
</dbReference>
<dbReference type="SMART" id="SM00409">
    <property type="entry name" value="IG"/>
    <property type="match status" value="2"/>
</dbReference>
<dbReference type="PANTHER" id="PTHR44549">
    <property type="entry name" value="ENDOTHELIAL CELL-SELECTIVE ADHESION MOLECULE"/>
    <property type="match status" value="1"/>
</dbReference>
<keyword evidence="4 9" id="KW-1133">Transmembrane helix</keyword>
<dbReference type="EMBL" id="AFYH01031990">
    <property type="status" value="NOT_ANNOTATED_CDS"/>
    <property type="molecule type" value="Genomic_DNA"/>
</dbReference>
<dbReference type="EMBL" id="AFYH01031995">
    <property type="status" value="NOT_ANNOTATED_CDS"/>
    <property type="molecule type" value="Genomic_DNA"/>
</dbReference>
<dbReference type="InterPro" id="IPR003598">
    <property type="entry name" value="Ig_sub2"/>
</dbReference>
<dbReference type="EMBL" id="AFYH01031987">
    <property type="status" value="NOT_ANNOTATED_CDS"/>
    <property type="molecule type" value="Genomic_DNA"/>
</dbReference>
<feature type="compositionally biased region" description="Polar residues" evidence="8">
    <location>
        <begin position="368"/>
        <end position="379"/>
    </location>
</feature>
<dbReference type="EMBL" id="AFYH01031992">
    <property type="status" value="NOT_ANNOTATED_CDS"/>
    <property type="molecule type" value="Genomic_DNA"/>
</dbReference>
<dbReference type="GO" id="GO:0005886">
    <property type="term" value="C:plasma membrane"/>
    <property type="evidence" value="ECO:0007669"/>
    <property type="project" value="TreeGrafter"/>
</dbReference>
<dbReference type="EMBL" id="AFYH01031991">
    <property type="status" value="NOT_ANNOTATED_CDS"/>
    <property type="molecule type" value="Genomic_DNA"/>
</dbReference>
<dbReference type="InterPro" id="IPR003599">
    <property type="entry name" value="Ig_sub"/>
</dbReference>
<organism evidence="12 13">
    <name type="scientific">Latimeria chalumnae</name>
    <name type="common">Coelacanth</name>
    <dbReference type="NCBI Taxonomy" id="7897"/>
    <lineage>
        <taxon>Eukaryota</taxon>
        <taxon>Metazoa</taxon>
        <taxon>Chordata</taxon>
        <taxon>Craniata</taxon>
        <taxon>Vertebrata</taxon>
        <taxon>Euteleostomi</taxon>
        <taxon>Coelacanthiformes</taxon>
        <taxon>Coelacanthidae</taxon>
        <taxon>Latimeria</taxon>
    </lineage>
</organism>
<dbReference type="GeneID" id="102352828"/>
<evidence type="ECO:0000313" key="12">
    <source>
        <dbReference type="Ensembl" id="ENSLACP00000008581.2"/>
    </source>
</evidence>
<comment type="subcellular location">
    <subcellularLocation>
        <location evidence="1">Membrane</location>
        <topology evidence="1">Single-pass type I membrane protein</topology>
    </subcellularLocation>
</comment>
<feature type="compositionally biased region" description="Polar residues" evidence="8">
    <location>
        <begin position="305"/>
        <end position="314"/>
    </location>
</feature>
<protein>
    <submittedName>
        <fullName evidence="12">Endothelial cell adhesion molecule</fullName>
    </submittedName>
</protein>
<dbReference type="EMBL" id="AFYH01031994">
    <property type="status" value="NOT_ANNOTATED_CDS"/>
    <property type="molecule type" value="Genomic_DNA"/>
</dbReference>
<evidence type="ECO:0000256" key="3">
    <source>
        <dbReference type="ARBA" id="ARBA00022729"/>
    </source>
</evidence>
<evidence type="ECO:0000313" key="13">
    <source>
        <dbReference type="Proteomes" id="UP000008672"/>
    </source>
</evidence>
<dbReference type="Ensembl" id="ENSLACT00000008649.2">
    <property type="protein sequence ID" value="ENSLACP00000008581.2"/>
    <property type="gene ID" value="ENSLACG00000007587.2"/>
</dbReference>
<proteinExistence type="predicted"/>
<evidence type="ECO:0000256" key="8">
    <source>
        <dbReference type="SAM" id="MobiDB-lite"/>
    </source>
</evidence>
<dbReference type="Pfam" id="PF07686">
    <property type="entry name" value="V-set"/>
    <property type="match status" value="1"/>
</dbReference>
<keyword evidence="7" id="KW-0393">Immunoglobulin domain</keyword>
<dbReference type="Pfam" id="PF13927">
    <property type="entry name" value="Ig_3"/>
    <property type="match status" value="1"/>
</dbReference>
<dbReference type="Gene3D" id="2.60.40.10">
    <property type="entry name" value="Immunoglobulins"/>
    <property type="match status" value="2"/>
</dbReference>
<keyword evidence="2 9" id="KW-0812">Transmembrane</keyword>
<dbReference type="GeneTree" id="ENSGT00940000157231"/>
<keyword evidence="3 10" id="KW-0732">Signal</keyword>
<dbReference type="FunFam" id="2.60.40.10:FF:000095">
    <property type="entry name" value="immunoglobulin superfamily member 11 isoform X1"/>
    <property type="match status" value="1"/>
</dbReference>
<dbReference type="InParanoid" id="H3AG10"/>
<gene>
    <name evidence="12" type="primary">ESAM</name>
</gene>
<feature type="region of interest" description="Disordered" evidence="8">
    <location>
        <begin position="365"/>
        <end position="407"/>
    </location>
</feature>
<dbReference type="PROSITE" id="PS50835">
    <property type="entry name" value="IG_LIKE"/>
    <property type="match status" value="1"/>
</dbReference>
<dbReference type="InterPro" id="IPR036179">
    <property type="entry name" value="Ig-like_dom_sf"/>
</dbReference>
<dbReference type="SMART" id="SM00408">
    <property type="entry name" value="IGc2"/>
    <property type="match status" value="1"/>
</dbReference>
<reference evidence="12" key="2">
    <citation type="submission" date="2025-08" db="UniProtKB">
        <authorList>
            <consortium name="Ensembl"/>
        </authorList>
    </citation>
    <scope>IDENTIFICATION</scope>
</reference>
<sequence>MEQKTLKCWTLFTLTMGTLLRMPSLALEVFTGESPSVVEKQNVVLSAWYTNASRKGPIIMWTKNSPDSPALVIAFSGNVIMKGVPEFRDRVDFIYKMPNANISIYINETKESDSGQYMYSVLIPEGAPDGNQVIGVLNLTVLVPPSIPVCKMEGSAFVGSNVTLRCSSATGKPKPEYRWRSTSRKSQVFFTPVEDRARGTLVLTNLTKEMSGTYTCTAKNSGGENQCHITFEVIASTNAAVIAGAVVGSVLGACLIIIVIVLFCKYQRKKKETEEYMANDIKEDAQAPKTHSWAKSTSMDVLSKNGTLSSVNTNRDLKPYQSKSPSDTASVLTVSGSIMGYKVPYSNQRTEDLVSSNQYMLVYPKQPKNGNYNSNTTNGDAVPRTNGAQPQVPRHQSQVASGVTSSNLTRMGGIPVMVPAQSQAGSLV</sequence>
<evidence type="ECO:0000256" key="5">
    <source>
        <dbReference type="ARBA" id="ARBA00023136"/>
    </source>
</evidence>
<dbReference type="FunCoup" id="H3AG10">
    <property type="interactions" value="329"/>
</dbReference>
<evidence type="ECO:0000259" key="11">
    <source>
        <dbReference type="PROSITE" id="PS50835"/>
    </source>
</evidence>
<dbReference type="EMBL" id="AFYH01031989">
    <property type="status" value="NOT_ANNOTATED_CDS"/>
    <property type="molecule type" value="Genomic_DNA"/>
</dbReference>
<keyword evidence="13" id="KW-1185">Reference proteome</keyword>
<dbReference type="Proteomes" id="UP000008672">
    <property type="component" value="Unassembled WGS sequence"/>
</dbReference>
<evidence type="ECO:0000256" key="6">
    <source>
        <dbReference type="ARBA" id="ARBA00023157"/>
    </source>
</evidence>
<dbReference type="HOGENOM" id="CLU_040549_3_0_1"/>
<keyword evidence="6" id="KW-1015">Disulfide bond</keyword>
<reference evidence="13" key="1">
    <citation type="submission" date="2011-08" db="EMBL/GenBank/DDBJ databases">
        <title>The draft genome of Latimeria chalumnae.</title>
        <authorList>
            <person name="Di Palma F."/>
            <person name="Alfoldi J."/>
            <person name="Johnson J."/>
            <person name="Berlin A."/>
            <person name="Gnerre S."/>
            <person name="Jaffe D."/>
            <person name="MacCallum I."/>
            <person name="Young S."/>
            <person name="Walker B.J."/>
            <person name="Lander E."/>
            <person name="Lindblad-Toh K."/>
        </authorList>
    </citation>
    <scope>NUCLEOTIDE SEQUENCE [LARGE SCALE GENOMIC DNA]</scope>
    <source>
        <strain evidence="13">Wild caught</strain>
    </source>
</reference>
<name>H3AG10_LATCH</name>
<feature type="compositionally biased region" description="Polar residues" evidence="8">
    <location>
        <begin position="386"/>
        <end position="407"/>
    </location>
</feature>
<dbReference type="AlphaFoldDB" id="H3AG10"/>
<dbReference type="SUPFAM" id="SSF48726">
    <property type="entry name" value="Immunoglobulin"/>
    <property type="match status" value="2"/>
</dbReference>
<keyword evidence="5 9" id="KW-0472">Membrane</keyword>
<reference evidence="12" key="3">
    <citation type="submission" date="2025-09" db="UniProtKB">
        <authorList>
            <consortium name="Ensembl"/>
        </authorList>
    </citation>
    <scope>IDENTIFICATION</scope>
</reference>
<dbReference type="GO" id="GO:0007156">
    <property type="term" value="P:homophilic cell adhesion via plasma membrane adhesion molecules"/>
    <property type="evidence" value="ECO:0007669"/>
    <property type="project" value="TreeGrafter"/>
</dbReference>
<dbReference type="Bgee" id="ENSLACG00000007587">
    <property type="expression patterns" value="Expressed in post-anal tail muscle"/>
</dbReference>
<evidence type="ECO:0000256" key="7">
    <source>
        <dbReference type="ARBA" id="ARBA00023319"/>
    </source>
</evidence>
<dbReference type="CDD" id="cd00096">
    <property type="entry name" value="Ig"/>
    <property type="match status" value="1"/>
</dbReference>
<evidence type="ECO:0000256" key="10">
    <source>
        <dbReference type="SAM" id="SignalP"/>
    </source>
</evidence>
<dbReference type="OMA" id="MCTVNIV"/>
<dbReference type="eggNOG" id="ENOG502QRZ4">
    <property type="taxonomic scope" value="Eukaryota"/>
</dbReference>
<evidence type="ECO:0000256" key="2">
    <source>
        <dbReference type="ARBA" id="ARBA00022692"/>
    </source>
</evidence>
<feature type="domain" description="Ig-like" evidence="11">
    <location>
        <begin position="145"/>
        <end position="230"/>
    </location>
</feature>
<evidence type="ECO:0000256" key="1">
    <source>
        <dbReference type="ARBA" id="ARBA00004479"/>
    </source>
</evidence>
<dbReference type="GO" id="GO:0005912">
    <property type="term" value="C:adherens junction"/>
    <property type="evidence" value="ECO:0007669"/>
    <property type="project" value="TreeGrafter"/>
</dbReference>
<dbReference type="InterPro" id="IPR042757">
    <property type="entry name" value="ESAM"/>
</dbReference>
<dbReference type="InterPro" id="IPR013783">
    <property type="entry name" value="Ig-like_fold"/>
</dbReference>
<dbReference type="PANTHER" id="PTHR44549:SF1">
    <property type="entry name" value="ENDOTHELIAL CELL-SELECTIVE ADHESION MOLECULE"/>
    <property type="match status" value="1"/>
</dbReference>
<dbReference type="GO" id="GO:0098632">
    <property type="term" value="F:cell-cell adhesion mediator activity"/>
    <property type="evidence" value="ECO:0007669"/>
    <property type="project" value="TreeGrafter"/>
</dbReference>
<dbReference type="InterPro" id="IPR007110">
    <property type="entry name" value="Ig-like_dom"/>
</dbReference>
<feature type="signal peptide" evidence="10">
    <location>
        <begin position="1"/>
        <end position="26"/>
    </location>
</feature>
<accession>H3AG10</accession>
<dbReference type="InterPro" id="IPR013106">
    <property type="entry name" value="Ig_V-set"/>
</dbReference>
<evidence type="ECO:0000256" key="9">
    <source>
        <dbReference type="SAM" id="Phobius"/>
    </source>
</evidence>
<feature type="chain" id="PRO_5003580290" evidence="10">
    <location>
        <begin position="27"/>
        <end position="428"/>
    </location>
</feature>
<feature type="transmembrane region" description="Helical" evidence="9">
    <location>
        <begin position="239"/>
        <end position="264"/>
    </location>
</feature>
<dbReference type="EMBL" id="AFYH01031988">
    <property type="status" value="NOT_ANNOTATED_CDS"/>
    <property type="molecule type" value="Genomic_DNA"/>
</dbReference>
<feature type="region of interest" description="Disordered" evidence="8">
    <location>
        <begin position="305"/>
        <end position="328"/>
    </location>
</feature>